<proteinExistence type="predicted"/>
<gene>
    <name evidence="3" type="ORF">FCL38_08450</name>
    <name evidence="2" type="ORF">FHS02_002087</name>
</gene>
<keyword evidence="1" id="KW-0472">Membrane</keyword>
<evidence type="ECO:0000256" key="1">
    <source>
        <dbReference type="SAM" id="Phobius"/>
    </source>
</evidence>
<feature type="transmembrane region" description="Helical" evidence="1">
    <location>
        <begin position="6"/>
        <end position="24"/>
    </location>
</feature>
<evidence type="ECO:0000313" key="4">
    <source>
        <dbReference type="Proteomes" id="UP000298763"/>
    </source>
</evidence>
<dbReference type="EMBL" id="CP040017">
    <property type="protein sequence ID" value="QCP10454.1"/>
    <property type="molecule type" value="Genomic_DNA"/>
</dbReference>
<dbReference type="Proteomes" id="UP000298763">
    <property type="component" value="Chromosome"/>
</dbReference>
<reference evidence="2 5" key="2">
    <citation type="submission" date="2020-08" db="EMBL/GenBank/DDBJ databases">
        <title>Genomic Encyclopedia of Type Strains, Phase III (KMG-III): the genomes of soil and plant-associated and newly described type strains.</title>
        <authorList>
            <person name="Whitman W."/>
        </authorList>
    </citation>
    <scope>NUCLEOTIDE SEQUENCE [LARGE SCALE GENOMIC DNA]</scope>
    <source>
        <strain evidence="2 5">CECT 7753</strain>
    </source>
</reference>
<evidence type="ECO:0000313" key="2">
    <source>
        <dbReference type="EMBL" id="MBB3221280.1"/>
    </source>
</evidence>
<dbReference type="AlphaFoldDB" id="A0A4P8HPS2"/>
<dbReference type="EMBL" id="JACHXS010000003">
    <property type="protein sequence ID" value="MBB3221280.1"/>
    <property type="molecule type" value="Genomic_DNA"/>
</dbReference>
<protein>
    <submittedName>
        <fullName evidence="2">Uncharacterized protein</fullName>
    </submittedName>
</protein>
<organism evidence="2 5">
    <name type="scientific">Pseudoduganella umbonata</name>
    <dbReference type="NCBI Taxonomy" id="864828"/>
    <lineage>
        <taxon>Bacteria</taxon>
        <taxon>Pseudomonadati</taxon>
        <taxon>Pseudomonadota</taxon>
        <taxon>Betaproteobacteria</taxon>
        <taxon>Burkholderiales</taxon>
        <taxon>Oxalobacteraceae</taxon>
        <taxon>Telluria group</taxon>
        <taxon>Pseudoduganella</taxon>
    </lineage>
</organism>
<dbReference type="Proteomes" id="UP000584325">
    <property type="component" value="Unassembled WGS sequence"/>
</dbReference>
<evidence type="ECO:0000313" key="5">
    <source>
        <dbReference type="Proteomes" id="UP000584325"/>
    </source>
</evidence>
<keyword evidence="1" id="KW-0812">Transmembrane</keyword>
<keyword evidence="1" id="KW-1133">Transmembrane helix</keyword>
<name>A0A4P8HPS2_9BURK</name>
<accession>A0A4P8HPS2</accession>
<evidence type="ECO:0000313" key="3">
    <source>
        <dbReference type="EMBL" id="QCP10454.1"/>
    </source>
</evidence>
<dbReference type="RefSeq" id="WP_137313338.1">
    <property type="nucleotide sequence ID" value="NZ_CP040017.1"/>
</dbReference>
<keyword evidence="4" id="KW-1185">Reference proteome</keyword>
<sequence length="127" mass="14766">MNKSLIKVGCMVAFAMGTIAVGAVKSNLTEYGLRQVPNFELAKSQNASFSEGLYWRKIRVQRQIYWQDLKEEFQLSQSMVEWSYACTRGWQVDFGKLKQERIYRNDEITIVLRKDACPRKQAEEDSS</sequence>
<reference evidence="3 4" key="1">
    <citation type="submission" date="2019-05" db="EMBL/GenBank/DDBJ databases">
        <title>Draft Genome Sequences of Six Type Strains of the Genus Massilia.</title>
        <authorList>
            <person name="Miess H."/>
            <person name="Frediansyhah A."/>
            <person name="Gross H."/>
        </authorList>
    </citation>
    <scope>NUCLEOTIDE SEQUENCE [LARGE SCALE GENOMIC DNA]</scope>
    <source>
        <strain evidence="3 4">DSMZ 26121</strain>
    </source>
</reference>